<comment type="subunit">
    <text evidence="2">Monomer.</text>
</comment>
<protein>
    <recommendedName>
        <fullName evidence="4">Enoyl reductase (ER) domain-containing protein</fullName>
    </recommendedName>
</protein>
<keyword evidence="6" id="KW-1185">Reference proteome</keyword>
<comment type="similarity">
    <text evidence="1">Belongs to the zinc-containing alcohol dehydrogenase family.</text>
</comment>
<dbReference type="SUPFAM" id="SSF51735">
    <property type="entry name" value="NAD(P)-binding Rossmann-fold domains"/>
    <property type="match status" value="1"/>
</dbReference>
<dbReference type="Gene3D" id="3.90.180.10">
    <property type="entry name" value="Medium-chain alcohol dehydrogenases, catalytic domain"/>
    <property type="match status" value="1"/>
</dbReference>
<reference evidence="5" key="1">
    <citation type="submission" date="2023-01" db="EMBL/GenBank/DDBJ databases">
        <authorList>
            <person name="Van Ghelder C."/>
            <person name="Rancurel C."/>
        </authorList>
    </citation>
    <scope>NUCLEOTIDE SEQUENCE</scope>
    <source>
        <strain evidence="5">CNCM I-4278</strain>
    </source>
</reference>
<comment type="caution">
    <text evidence="5">The sequence shown here is derived from an EMBL/GenBank/DDBJ whole genome shotgun (WGS) entry which is preliminary data.</text>
</comment>
<gene>
    <name evidence="5" type="ORF">PDIGIT_LOCUS15773</name>
</gene>
<sequence length="358" mass="39053">MQAIKVVEPGKAAVVNDEPIPALPTEEWILVKTVAVALNPTDWKHIRSHCPTRSTPGCDIAGVVEKVGSGVTRDIKKGDRVFGFVHGCHVEELERGAFQEYVLMRGDLAMKIPDGKSFEELAGSGVAVVTIGQGLYQEMGLPWPEHHFSEGEKPLILIWGGSSGMGAIGIQFAKLSGFRVLTTCSPSNYDYVKSLGADVTFNSRDPNVGAQIREYTKNKLYYAWDCIGEHGSIEQCANALASEAPEGQEIRYGTIVFAGPRSPRDDVIFTESLGYTAGGYAFKVVKDGQDRKFPARPDHLEWMLKWTPVAEKLLSEGKWTPQKAEVREGGLEGILGGLDDLMNGKVSGVKLTYRIADP</sequence>
<dbReference type="OrthoDB" id="48317at2759"/>
<evidence type="ECO:0000259" key="4">
    <source>
        <dbReference type="SMART" id="SM00829"/>
    </source>
</evidence>
<dbReference type="GO" id="GO:0016651">
    <property type="term" value="F:oxidoreductase activity, acting on NAD(P)H"/>
    <property type="evidence" value="ECO:0007669"/>
    <property type="project" value="InterPro"/>
</dbReference>
<evidence type="ECO:0000313" key="6">
    <source>
        <dbReference type="Proteomes" id="UP001152607"/>
    </source>
</evidence>
<dbReference type="Proteomes" id="UP001152607">
    <property type="component" value="Unassembled WGS sequence"/>
</dbReference>
<dbReference type="InterPro" id="IPR036291">
    <property type="entry name" value="NAD(P)-bd_dom_sf"/>
</dbReference>
<evidence type="ECO:0000256" key="1">
    <source>
        <dbReference type="ARBA" id="ARBA00008072"/>
    </source>
</evidence>
<dbReference type="EMBL" id="CAOQHR010000013">
    <property type="protein sequence ID" value="CAI6342564.1"/>
    <property type="molecule type" value="Genomic_DNA"/>
</dbReference>
<dbReference type="Gene3D" id="3.40.50.720">
    <property type="entry name" value="NAD(P)-binding Rossmann-like Domain"/>
    <property type="match status" value="1"/>
</dbReference>
<name>A0A9W4UVD9_9PLEO</name>
<dbReference type="Pfam" id="PF00107">
    <property type="entry name" value="ADH_zinc_N"/>
    <property type="match status" value="1"/>
</dbReference>
<evidence type="ECO:0000256" key="2">
    <source>
        <dbReference type="ARBA" id="ARBA00011245"/>
    </source>
</evidence>
<dbReference type="AlphaFoldDB" id="A0A9W4UVD9"/>
<dbReference type="InterPro" id="IPR011032">
    <property type="entry name" value="GroES-like_sf"/>
</dbReference>
<organism evidence="5 6">
    <name type="scientific">Periconia digitata</name>
    <dbReference type="NCBI Taxonomy" id="1303443"/>
    <lineage>
        <taxon>Eukaryota</taxon>
        <taxon>Fungi</taxon>
        <taxon>Dikarya</taxon>
        <taxon>Ascomycota</taxon>
        <taxon>Pezizomycotina</taxon>
        <taxon>Dothideomycetes</taxon>
        <taxon>Pleosporomycetidae</taxon>
        <taxon>Pleosporales</taxon>
        <taxon>Massarineae</taxon>
        <taxon>Periconiaceae</taxon>
        <taxon>Periconia</taxon>
    </lineage>
</organism>
<dbReference type="SUPFAM" id="SSF50129">
    <property type="entry name" value="GroES-like"/>
    <property type="match status" value="1"/>
</dbReference>
<dbReference type="PANTHER" id="PTHR45348">
    <property type="entry name" value="HYPOTHETICAL OXIDOREDUCTASE (EUROFUNG)"/>
    <property type="match status" value="1"/>
</dbReference>
<dbReference type="InterPro" id="IPR013154">
    <property type="entry name" value="ADH-like_N"/>
</dbReference>
<feature type="domain" description="Enoyl reductase (ER)" evidence="4">
    <location>
        <begin position="10"/>
        <end position="290"/>
    </location>
</feature>
<evidence type="ECO:0000256" key="3">
    <source>
        <dbReference type="ARBA" id="ARBA00023002"/>
    </source>
</evidence>
<accession>A0A9W4UVD9</accession>
<proteinExistence type="inferred from homology"/>
<evidence type="ECO:0000313" key="5">
    <source>
        <dbReference type="EMBL" id="CAI6342564.1"/>
    </source>
</evidence>
<dbReference type="SMART" id="SM00829">
    <property type="entry name" value="PKS_ER"/>
    <property type="match status" value="1"/>
</dbReference>
<keyword evidence="3" id="KW-0560">Oxidoreductase</keyword>
<dbReference type="InterPro" id="IPR020843">
    <property type="entry name" value="ER"/>
</dbReference>
<dbReference type="Pfam" id="PF08240">
    <property type="entry name" value="ADH_N"/>
    <property type="match status" value="1"/>
</dbReference>
<dbReference type="InterPro" id="IPR047122">
    <property type="entry name" value="Trans-enoyl_RdTase-like"/>
</dbReference>
<dbReference type="PANTHER" id="PTHR45348:SF2">
    <property type="entry name" value="ZINC-TYPE ALCOHOL DEHYDROGENASE-LIKE PROTEIN C2E1P3.01"/>
    <property type="match status" value="1"/>
</dbReference>
<dbReference type="InterPro" id="IPR013149">
    <property type="entry name" value="ADH-like_C"/>
</dbReference>
<dbReference type="CDD" id="cd08249">
    <property type="entry name" value="enoyl_reductase_like"/>
    <property type="match status" value="1"/>
</dbReference>